<organism evidence="3 4">
    <name type="scientific">Vineibacter terrae</name>
    <dbReference type="NCBI Taxonomy" id="2586908"/>
    <lineage>
        <taxon>Bacteria</taxon>
        <taxon>Pseudomonadati</taxon>
        <taxon>Pseudomonadota</taxon>
        <taxon>Alphaproteobacteria</taxon>
        <taxon>Hyphomicrobiales</taxon>
        <taxon>Vineibacter</taxon>
    </lineage>
</organism>
<keyword evidence="4" id="KW-1185">Reference proteome</keyword>
<comment type="caution">
    <text evidence="3">The sequence shown here is derived from an EMBL/GenBank/DDBJ whole genome shotgun (WGS) entry which is preliminary data.</text>
</comment>
<dbReference type="AlphaFoldDB" id="A0A5C8PVB1"/>
<feature type="region of interest" description="Disordered" evidence="1">
    <location>
        <begin position="172"/>
        <end position="212"/>
    </location>
</feature>
<dbReference type="Proteomes" id="UP000321638">
    <property type="component" value="Unassembled WGS sequence"/>
</dbReference>
<dbReference type="Pfam" id="PF09361">
    <property type="entry name" value="Phasin_2"/>
    <property type="match status" value="1"/>
</dbReference>
<dbReference type="OrthoDB" id="9812006at2"/>
<name>A0A5C8PVB1_9HYPH</name>
<sequence length="212" mass="21981">MEISMSALQAPSFPFAPVDLTRMWADFKLPMLNVEALVEAQRKNAAALTAAHQIAFDGLKALAQRHSDLIKATVDDYSQMTGDIFAAASLEERAARQADATRHAFTSSVAGVRELSDIAVKANIAASDVLNARIVESFDEAKALFTAAPAAARATVAAVIATPIDAAVAAAAPAGAPPAEIAPEPTPAAPVVAAPKTAAPAPRPPRRPTTRR</sequence>
<dbReference type="EMBL" id="VDUZ01000001">
    <property type="protein sequence ID" value="TXL82248.1"/>
    <property type="molecule type" value="Genomic_DNA"/>
</dbReference>
<evidence type="ECO:0000256" key="1">
    <source>
        <dbReference type="SAM" id="MobiDB-lite"/>
    </source>
</evidence>
<feature type="domain" description="Phasin" evidence="2">
    <location>
        <begin position="36"/>
        <end position="134"/>
    </location>
</feature>
<dbReference type="InterPro" id="IPR018968">
    <property type="entry name" value="Phasin"/>
</dbReference>
<protein>
    <recommendedName>
        <fullName evidence="2">Phasin domain-containing protein</fullName>
    </recommendedName>
</protein>
<dbReference type="InterPro" id="IPR010127">
    <property type="entry name" value="Phasin_subfam-1"/>
</dbReference>
<accession>A0A5C8PVB1</accession>
<gene>
    <name evidence="3" type="ORF">FHP25_00685</name>
</gene>
<evidence type="ECO:0000313" key="4">
    <source>
        <dbReference type="Proteomes" id="UP000321638"/>
    </source>
</evidence>
<feature type="compositionally biased region" description="Low complexity" evidence="1">
    <location>
        <begin position="172"/>
        <end position="200"/>
    </location>
</feature>
<evidence type="ECO:0000259" key="2">
    <source>
        <dbReference type="Pfam" id="PF09361"/>
    </source>
</evidence>
<evidence type="ECO:0000313" key="3">
    <source>
        <dbReference type="EMBL" id="TXL82248.1"/>
    </source>
</evidence>
<reference evidence="3 4" key="1">
    <citation type="submission" date="2019-06" db="EMBL/GenBank/DDBJ databases">
        <title>New taxonomy in bacterial strain CC-CFT640, isolated from vineyard.</title>
        <authorList>
            <person name="Lin S.-Y."/>
            <person name="Tsai C.-F."/>
            <person name="Young C.-C."/>
        </authorList>
    </citation>
    <scope>NUCLEOTIDE SEQUENCE [LARGE SCALE GENOMIC DNA]</scope>
    <source>
        <strain evidence="3 4">CC-CFT640</strain>
    </source>
</reference>
<dbReference type="NCBIfam" id="TIGR01841">
    <property type="entry name" value="phasin"/>
    <property type="match status" value="1"/>
</dbReference>
<proteinExistence type="predicted"/>